<feature type="compositionally biased region" description="Basic and acidic residues" evidence="1">
    <location>
        <begin position="282"/>
        <end position="292"/>
    </location>
</feature>
<dbReference type="AlphaFoldDB" id="A0A834G6P6"/>
<gene>
    <name evidence="2" type="ORF">RHSIM_Rhsim12G0101200</name>
</gene>
<feature type="compositionally biased region" description="Polar residues" evidence="1">
    <location>
        <begin position="315"/>
        <end position="325"/>
    </location>
</feature>
<proteinExistence type="predicted"/>
<evidence type="ECO:0000256" key="1">
    <source>
        <dbReference type="SAM" id="MobiDB-lite"/>
    </source>
</evidence>
<organism evidence="2 3">
    <name type="scientific">Rhododendron simsii</name>
    <name type="common">Sims's rhododendron</name>
    <dbReference type="NCBI Taxonomy" id="118357"/>
    <lineage>
        <taxon>Eukaryota</taxon>
        <taxon>Viridiplantae</taxon>
        <taxon>Streptophyta</taxon>
        <taxon>Embryophyta</taxon>
        <taxon>Tracheophyta</taxon>
        <taxon>Spermatophyta</taxon>
        <taxon>Magnoliopsida</taxon>
        <taxon>eudicotyledons</taxon>
        <taxon>Gunneridae</taxon>
        <taxon>Pentapetalae</taxon>
        <taxon>asterids</taxon>
        <taxon>Ericales</taxon>
        <taxon>Ericaceae</taxon>
        <taxon>Ericoideae</taxon>
        <taxon>Rhodoreae</taxon>
        <taxon>Rhododendron</taxon>
    </lineage>
</organism>
<evidence type="ECO:0000313" key="2">
    <source>
        <dbReference type="EMBL" id="KAF7124059.1"/>
    </source>
</evidence>
<feature type="region of interest" description="Disordered" evidence="1">
    <location>
        <begin position="248"/>
        <end position="325"/>
    </location>
</feature>
<protein>
    <submittedName>
        <fullName evidence="2">Uncharacterized protein</fullName>
    </submittedName>
</protein>
<comment type="caution">
    <text evidence="2">The sequence shown here is derived from an EMBL/GenBank/DDBJ whole genome shotgun (WGS) entry which is preliminary data.</text>
</comment>
<accession>A0A834G6P6</accession>
<reference evidence="2" key="1">
    <citation type="submission" date="2019-11" db="EMBL/GenBank/DDBJ databases">
        <authorList>
            <person name="Liu Y."/>
            <person name="Hou J."/>
            <person name="Li T.-Q."/>
            <person name="Guan C.-H."/>
            <person name="Wu X."/>
            <person name="Wu H.-Z."/>
            <person name="Ling F."/>
            <person name="Zhang R."/>
            <person name="Shi X.-G."/>
            <person name="Ren J.-P."/>
            <person name="Chen E.-F."/>
            <person name="Sun J.-M."/>
        </authorList>
    </citation>
    <scope>NUCLEOTIDE SEQUENCE</scope>
    <source>
        <strain evidence="2">Adult_tree_wgs_1</strain>
        <tissue evidence="2">Leaves</tissue>
    </source>
</reference>
<dbReference type="EMBL" id="WJXA01000012">
    <property type="protein sequence ID" value="KAF7124059.1"/>
    <property type="molecule type" value="Genomic_DNA"/>
</dbReference>
<sequence>MADGSISFAEGLGCKAQDSIEMRRKQMLISQNPKSSIQLGQELRKLSISTRLRLKVLHGIHIELFFQEGVIMAAEKPANHVQVGLGEFSPNSPRKISPSRKLQQVFKQALICEAEERATPLLKQVQVDKPNPKILYNAEGNPYVEGDPNLGYGVEDVKPRRHWLSESETHTGNSKQMSDLEQAARVPILHQGDSSKSGPSILREQIPINLAVHSSESDSEGELLEVLAAVVGSSQGISQTPLNMEVMDSSAGSIPSSVPRDGIGLKLNQTLSPKPPDPQGPEVRDKASEGDLKGNFQKVLSKSAQRRMKKIPKEQSLSSISRGRN</sequence>
<keyword evidence="3" id="KW-1185">Reference proteome</keyword>
<evidence type="ECO:0000313" key="3">
    <source>
        <dbReference type="Proteomes" id="UP000626092"/>
    </source>
</evidence>
<dbReference type="Proteomes" id="UP000626092">
    <property type="component" value="Unassembled WGS sequence"/>
</dbReference>
<name>A0A834G6P6_RHOSS</name>
<dbReference type="OrthoDB" id="1836276at2759"/>